<keyword evidence="2" id="KW-1185">Reference proteome</keyword>
<gene>
    <name evidence="1" type="ORF">CJD36_002280</name>
</gene>
<evidence type="ECO:0000313" key="2">
    <source>
        <dbReference type="Proteomes" id="UP000239872"/>
    </source>
</evidence>
<sequence>MVAFQVLLSCNNTNNKTPKGTVDTADHGYNELANSAGRKAFTRSEYNQDNMGSENIQRPTACTISTTLDTSLLFRIWTSDPNGPHADFVFSGVSFFVVDYEGDAAMPYVLSGSKLKIYYNDFIQEGNIVALNKDTLKIHWLGEDKATCYTLWKH</sequence>
<accession>A0A2S7T0V5</accession>
<name>A0A2S7T0V5_9BACT</name>
<comment type="caution">
    <text evidence="1">The sequence shown here is derived from an EMBL/GenBank/DDBJ whole genome shotgun (WGS) entry which is preliminary data.</text>
</comment>
<dbReference type="Proteomes" id="UP000239872">
    <property type="component" value="Unassembled WGS sequence"/>
</dbReference>
<organism evidence="1 2">
    <name type="scientific">Flavipsychrobacter stenotrophus</name>
    <dbReference type="NCBI Taxonomy" id="2077091"/>
    <lineage>
        <taxon>Bacteria</taxon>
        <taxon>Pseudomonadati</taxon>
        <taxon>Bacteroidota</taxon>
        <taxon>Chitinophagia</taxon>
        <taxon>Chitinophagales</taxon>
        <taxon>Chitinophagaceae</taxon>
        <taxon>Flavipsychrobacter</taxon>
    </lineage>
</organism>
<dbReference type="EMBL" id="PPSL01000001">
    <property type="protein sequence ID" value="PQJ12594.1"/>
    <property type="molecule type" value="Genomic_DNA"/>
</dbReference>
<dbReference type="AlphaFoldDB" id="A0A2S7T0V5"/>
<protein>
    <recommendedName>
        <fullName evidence="3">Lipocalin-like domain-containing protein</fullName>
    </recommendedName>
</protein>
<evidence type="ECO:0000313" key="1">
    <source>
        <dbReference type="EMBL" id="PQJ12594.1"/>
    </source>
</evidence>
<proteinExistence type="predicted"/>
<evidence type="ECO:0008006" key="3">
    <source>
        <dbReference type="Google" id="ProtNLM"/>
    </source>
</evidence>
<reference evidence="1 2" key="1">
    <citation type="submission" date="2018-01" db="EMBL/GenBank/DDBJ databases">
        <title>A novel member of the phylum Bacteroidetes isolated from glacier ice.</title>
        <authorList>
            <person name="Liu Q."/>
            <person name="Xin Y.-H."/>
        </authorList>
    </citation>
    <scope>NUCLEOTIDE SEQUENCE [LARGE SCALE GENOMIC DNA]</scope>
    <source>
        <strain evidence="1 2">RB1R16</strain>
    </source>
</reference>